<name>A0ABP9BJ33_9GAMM</name>
<dbReference type="Proteomes" id="UP001499959">
    <property type="component" value="Unassembled WGS sequence"/>
</dbReference>
<dbReference type="RefSeq" id="WP_345303358.1">
    <property type="nucleotide sequence ID" value="NZ_BAABJE010000010.1"/>
</dbReference>
<evidence type="ECO:0000256" key="1">
    <source>
        <dbReference type="ARBA" id="ARBA00010873"/>
    </source>
</evidence>
<feature type="domain" description="MobA/MobL protein" evidence="4">
    <location>
        <begin position="17"/>
        <end position="234"/>
    </location>
</feature>
<organism evidence="5 6">
    <name type="scientific">Lysobacter hankyongensis</name>
    <dbReference type="NCBI Taxonomy" id="1176535"/>
    <lineage>
        <taxon>Bacteria</taxon>
        <taxon>Pseudomonadati</taxon>
        <taxon>Pseudomonadota</taxon>
        <taxon>Gammaproteobacteria</taxon>
        <taxon>Lysobacterales</taxon>
        <taxon>Lysobacteraceae</taxon>
        <taxon>Lysobacter</taxon>
    </lineage>
</organism>
<reference evidence="6" key="1">
    <citation type="journal article" date="2019" name="Int. J. Syst. Evol. Microbiol.">
        <title>The Global Catalogue of Microorganisms (GCM) 10K type strain sequencing project: providing services to taxonomists for standard genome sequencing and annotation.</title>
        <authorList>
            <consortium name="The Broad Institute Genomics Platform"/>
            <consortium name="The Broad Institute Genome Sequencing Center for Infectious Disease"/>
            <person name="Wu L."/>
            <person name="Ma J."/>
        </authorList>
    </citation>
    <scope>NUCLEOTIDE SEQUENCE [LARGE SCALE GENOMIC DNA]</scope>
    <source>
        <strain evidence="6">JCM 18204</strain>
    </source>
</reference>
<evidence type="ECO:0000256" key="2">
    <source>
        <dbReference type="ARBA" id="ARBA00022971"/>
    </source>
</evidence>
<sequence>MAIYHAHVKTISRSKGQSAIAAAAYRAGMLLTDPATGRHHNYRFRNGVVETRCIAPHDAPNWAFEPGALWAAAEAAEKRKDATLAREFEVALPHELSDDQRVGVAMALADELVTRYRFAMQVSIHRPAAEGSLNHHVHMLATTRRIGPLGLDGKTRELDGGPTGRAEVEWTRQMVARVINQHLERAAVSARVDHRSLEDQRADAESRGDLAAALGLTREPTIHLGKHATALERKGEATALGAFNAAIGQAPPHAADALSHPGEIRITPKAKPRGNTPRLATVEGRRGAAREAYTEARQLWATGMVGPSHALFVYTPRILSYYAARLKAHIDTQTFAVHLRQLVRYMKAVVHETGRLLREQAAEKRAKAEWEAAREELQAFDAEHPKPMPWQRREWQQRRDRRLAAVSERRSAWRKAREAISEDAQQRYAQQLQERAQSLENWSADMLKKFPVDADSWTPDMPRFSKKEEPPAPLEQDDQQGGSKSDTRPYRPKF</sequence>
<feature type="region of interest" description="Disordered" evidence="3">
    <location>
        <begin position="268"/>
        <end position="287"/>
    </location>
</feature>
<dbReference type="Pfam" id="PF03389">
    <property type="entry name" value="MobA_MobL"/>
    <property type="match status" value="1"/>
</dbReference>
<dbReference type="InterPro" id="IPR005053">
    <property type="entry name" value="MobA_MobL"/>
</dbReference>
<comment type="similarity">
    <text evidence="1">Belongs to the MobA/MobL family.</text>
</comment>
<feature type="region of interest" description="Disordered" evidence="3">
    <location>
        <begin position="452"/>
        <end position="494"/>
    </location>
</feature>
<evidence type="ECO:0000256" key="3">
    <source>
        <dbReference type="SAM" id="MobiDB-lite"/>
    </source>
</evidence>
<proteinExistence type="inferred from homology"/>
<gene>
    <name evidence="5" type="ORF">GCM10023307_21870</name>
</gene>
<comment type="caution">
    <text evidence="5">The sequence shown here is derived from an EMBL/GenBank/DDBJ whole genome shotgun (WGS) entry which is preliminary data.</text>
</comment>
<protein>
    <recommendedName>
        <fullName evidence="4">MobA/MobL protein domain-containing protein</fullName>
    </recommendedName>
</protein>
<dbReference type="EMBL" id="BAABJE010000010">
    <property type="protein sequence ID" value="GAA4795680.1"/>
    <property type="molecule type" value="Genomic_DNA"/>
</dbReference>
<dbReference type="Gene3D" id="3.30.930.30">
    <property type="match status" value="1"/>
</dbReference>
<feature type="compositionally biased region" description="Basic and acidic residues" evidence="3">
    <location>
        <begin position="485"/>
        <end position="494"/>
    </location>
</feature>
<evidence type="ECO:0000313" key="6">
    <source>
        <dbReference type="Proteomes" id="UP001499959"/>
    </source>
</evidence>
<evidence type="ECO:0000259" key="4">
    <source>
        <dbReference type="Pfam" id="PF03389"/>
    </source>
</evidence>
<accession>A0ABP9BJ33</accession>
<keyword evidence="6" id="KW-1185">Reference proteome</keyword>
<keyword evidence="2" id="KW-0184">Conjugation</keyword>
<evidence type="ECO:0000313" key="5">
    <source>
        <dbReference type="EMBL" id="GAA4795680.1"/>
    </source>
</evidence>